<evidence type="ECO:0000313" key="2">
    <source>
        <dbReference type="Proteomes" id="UP000309016"/>
    </source>
</evidence>
<dbReference type="AlphaFoldDB" id="A0A5B7X5R3"/>
<reference evidence="1 2" key="1">
    <citation type="submission" date="2019-06" db="EMBL/GenBank/DDBJ databases">
        <title>Complete genome sequence of Antarcticibacterium flavum KCTC 52984T from an Antarctic marine sediment.</title>
        <authorList>
            <person name="Lee Y.M."/>
            <person name="Shin S.C."/>
        </authorList>
    </citation>
    <scope>NUCLEOTIDE SEQUENCE [LARGE SCALE GENOMIC DNA]</scope>
    <source>
        <strain evidence="1 2">KCTC 52984</strain>
    </source>
</reference>
<dbReference type="EMBL" id="CP040812">
    <property type="protein sequence ID" value="QCY70786.1"/>
    <property type="molecule type" value="Genomic_DNA"/>
</dbReference>
<organism evidence="1 2">
    <name type="scientific">Antarcticibacterium flavum</name>
    <dbReference type="NCBI Taxonomy" id="2058175"/>
    <lineage>
        <taxon>Bacteria</taxon>
        <taxon>Pseudomonadati</taxon>
        <taxon>Bacteroidota</taxon>
        <taxon>Flavobacteriia</taxon>
        <taxon>Flavobacteriales</taxon>
        <taxon>Flavobacteriaceae</taxon>
        <taxon>Antarcticibacterium</taxon>
    </lineage>
</organism>
<evidence type="ECO:0000313" key="1">
    <source>
        <dbReference type="EMBL" id="QCY70786.1"/>
    </source>
</evidence>
<sequence>MTSKEFKTAISEAKEVLKGKTLIIKFVNGGKIQKLSFSTLKGFGNAILALEKLGAGFGFVKAGNQFVQRGIYKPSEFQTVLTRGVWNEITFLATTVK</sequence>
<dbReference type="RefSeq" id="WP_139067344.1">
    <property type="nucleotide sequence ID" value="NZ_CP040812.1"/>
</dbReference>
<dbReference type="KEGG" id="afla:FHG64_16075"/>
<keyword evidence="2" id="KW-1185">Reference proteome</keyword>
<dbReference type="OrthoDB" id="1446801at2"/>
<accession>A0A5B7X5R3</accession>
<protein>
    <submittedName>
        <fullName evidence="1">Uncharacterized protein</fullName>
    </submittedName>
</protein>
<gene>
    <name evidence="1" type="ORF">FHG64_16075</name>
</gene>
<dbReference type="Proteomes" id="UP000309016">
    <property type="component" value="Chromosome"/>
</dbReference>
<proteinExistence type="predicted"/>
<name>A0A5B7X5R3_9FLAO</name>